<protein>
    <submittedName>
        <fullName evidence="2">Type VI secretion system effector, Hcp</fullName>
    </submittedName>
</protein>
<accession>A0A1M4Y684</accession>
<dbReference type="InterPro" id="IPR008514">
    <property type="entry name" value="T6SS_Hcp"/>
</dbReference>
<gene>
    <name evidence="2" type="ORF">SAMN02745131_01610</name>
</gene>
<dbReference type="STRING" id="1121884.SAMN02745131_01610"/>
<dbReference type="PANTHER" id="PTHR36152">
    <property type="entry name" value="CYTOPLASMIC PROTEIN-RELATED"/>
    <property type="match status" value="1"/>
</dbReference>
<reference evidence="2 3" key="1">
    <citation type="submission" date="2016-11" db="EMBL/GenBank/DDBJ databases">
        <authorList>
            <person name="Jaros S."/>
            <person name="Januszkiewicz K."/>
            <person name="Wedrychowicz H."/>
        </authorList>
    </citation>
    <scope>NUCLEOTIDE SEQUENCE [LARGE SCALE GENOMIC DNA]</scope>
    <source>
        <strain evidence="2 3">DSM 18119</strain>
    </source>
</reference>
<dbReference type="AlphaFoldDB" id="A0A1M4Y684"/>
<dbReference type="Gene3D" id="2.30.110.20">
    <property type="entry name" value="Hcp1-like"/>
    <property type="match status" value="1"/>
</dbReference>
<keyword evidence="3" id="KW-1185">Reference proteome</keyword>
<dbReference type="SUPFAM" id="SSF141452">
    <property type="entry name" value="Hcp1-like"/>
    <property type="match status" value="1"/>
</dbReference>
<evidence type="ECO:0000313" key="2">
    <source>
        <dbReference type="EMBL" id="SHF01146.1"/>
    </source>
</evidence>
<dbReference type="InterPro" id="IPR036624">
    <property type="entry name" value="Hcp1-lik_sf"/>
</dbReference>
<keyword evidence="1" id="KW-0732">Signal</keyword>
<feature type="signal peptide" evidence="1">
    <location>
        <begin position="1"/>
        <end position="24"/>
    </location>
</feature>
<dbReference type="Proteomes" id="UP000184048">
    <property type="component" value="Unassembled WGS sequence"/>
</dbReference>
<dbReference type="Pfam" id="PF05638">
    <property type="entry name" value="T6SS_HCP"/>
    <property type="match status" value="1"/>
</dbReference>
<dbReference type="PANTHER" id="PTHR36152:SF1">
    <property type="entry name" value="UBIQUITIN-LIKE DOMAIN-CONTAINING PROTEIN"/>
    <property type="match status" value="1"/>
</dbReference>
<dbReference type="InterPro" id="IPR053165">
    <property type="entry name" value="HSI-I_assembly_Hcp1"/>
</dbReference>
<organism evidence="2 3">
    <name type="scientific">Flavisolibacter ginsengisoli DSM 18119</name>
    <dbReference type="NCBI Taxonomy" id="1121884"/>
    <lineage>
        <taxon>Bacteria</taxon>
        <taxon>Pseudomonadati</taxon>
        <taxon>Bacteroidota</taxon>
        <taxon>Chitinophagia</taxon>
        <taxon>Chitinophagales</taxon>
        <taxon>Chitinophagaceae</taxon>
        <taxon>Flavisolibacter</taxon>
    </lineage>
</organism>
<dbReference type="EMBL" id="FQUU01000005">
    <property type="protein sequence ID" value="SHF01146.1"/>
    <property type="molecule type" value="Genomic_DNA"/>
</dbReference>
<proteinExistence type="predicted"/>
<evidence type="ECO:0000256" key="1">
    <source>
        <dbReference type="SAM" id="SignalP"/>
    </source>
</evidence>
<feature type="chain" id="PRO_5013064519" evidence="1">
    <location>
        <begin position="25"/>
        <end position="187"/>
    </location>
</feature>
<evidence type="ECO:0000313" key="3">
    <source>
        <dbReference type="Proteomes" id="UP000184048"/>
    </source>
</evidence>
<dbReference type="OrthoDB" id="1447896at2"/>
<name>A0A1M4Y684_9BACT</name>
<sequence>MFMKRIIYLALFSAPLLFCFQSSGQSTDVLLRIDNIQGESLKAGHANEIDVFSYSNGISSCNQVSSGSTKTSTCKAIASELNFMISLDKSNVQLKNAITSGKIIPSADVTFITSGATPFVYYRIHLENINIVSVQESGSSERPIVSVSLAFSRIAWQYTMQDPNTVGPGEVSKGGWDFVGAKAFNYY</sequence>